<dbReference type="AlphaFoldDB" id="A0A0F9JQY4"/>
<organism evidence="1">
    <name type="scientific">marine sediment metagenome</name>
    <dbReference type="NCBI Taxonomy" id="412755"/>
    <lineage>
        <taxon>unclassified sequences</taxon>
        <taxon>metagenomes</taxon>
        <taxon>ecological metagenomes</taxon>
    </lineage>
</organism>
<feature type="non-terminal residue" evidence="1">
    <location>
        <position position="1"/>
    </location>
</feature>
<name>A0A0F9JQY4_9ZZZZ</name>
<dbReference type="SUPFAM" id="SSF56104">
    <property type="entry name" value="SAICAR synthase-like"/>
    <property type="match status" value="1"/>
</dbReference>
<sequence length="57" mass="6722">GKDQPSLDKQFVRNYLDKIKFDRQPPAPVLPTEIVQKTRQKYIEAFTLLTGQTFPWE</sequence>
<dbReference type="EMBL" id="LAZR01017211">
    <property type="protein sequence ID" value="KKM01378.1"/>
    <property type="molecule type" value="Genomic_DNA"/>
</dbReference>
<evidence type="ECO:0008006" key="2">
    <source>
        <dbReference type="Google" id="ProtNLM"/>
    </source>
</evidence>
<accession>A0A0F9JQY4</accession>
<gene>
    <name evidence="1" type="ORF">LCGC14_1795010</name>
</gene>
<proteinExistence type="predicted"/>
<reference evidence="1" key="1">
    <citation type="journal article" date="2015" name="Nature">
        <title>Complex archaea that bridge the gap between prokaryotes and eukaryotes.</title>
        <authorList>
            <person name="Spang A."/>
            <person name="Saw J.H."/>
            <person name="Jorgensen S.L."/>
            <person name="Zaremba-Niedzwiedzka K."/>
            <person name="Martijn J."/>
            <person name="Lind A.E."/>
            <person name="van Eijk R."/>
            <person name="Schleper C."/>
            <person name="Guy L."/>
            <person name="Ettema T.J."/>
        </authorList>
    </citation>
    <scope>NUCLEOTIDE SEQUENCE</scope>
</reference>
<evidence type="ECO:0000313" key="1">
    <source>
        <dbReference type="EMBL" id="KKM01378.1"/>
    </source>
</evidence>
<comment type="caution">
    <text evidence="1">The sequence shown here is derived from an EMBL/GenBank/DDBJ whole genome shotgun (WGS) entry which is preliminary data.</text>
</comment>
<protein>
    <recommendedName>
        <fullName evidence="2">Phosphoribosylaminoimidazolesuccinocarboxamide synthase</fullName>
    </recommendedName>
</protein>